<keyword evidence="4" id="KW-1185">Reference proteome</keyword>
<evidence type="ECO:0000256" key="1">
    <source>
        <dbReference type="SAM" id="MobiDB-lite"/>
    </source>
</evidence>
<evidence type="ECO:0000313" key="3">
    <source>
        <dbReference type="EMBL" id="KXJ85183.1"/>
    </source>
</evidence>
<gene>
    <name evidence="3" type="ORF">Micbo1qcDRAFT_237561</name>
</gene>
<dbReference type="Pfam" id="PF24845">
    <property type="entry name" value="DUF7721"/>
    <property type="match status" value="1"/>
</dbReference>
<feature type="region of interest" description="Disordered" evidence="1">
    <location>
        <begin position="1"/>
        <end position="48"/>
    </location>
</feature>
<evidence type="ECO:0000313" key="4">
    <source>
        <dbReference type="Proteomes" id="UP000070501"/>
    </source>
</evidence>
<dbReference type="OrthoDB" id="2290255at2759"/>
<feature type="domain" description="DUF7721" evidence="2">
    <location>
        <begin position="81"/>
        <end position="160"/>
    </location>
</feature>
<proteinExistence type="predicted"/>
<protein>
    <recommendedName>
        <fullName evidence="2">DUF7721 domain-containing protein</fullName>
    </recommendedName>
</protein>
<name>A0A136IJN7_9PEZI</name>
<dbReference type="PANTHER" id="PTHR39477">
    <property type="entry name" value="CHROMOSOME 8, WHOLE GENOME SHOTGUN SEQUENCE"/>
    <property type="match status" value="1"/>
</dbReference>
<dbReference type="InterPro" id="IPR056138">
    <property type="entry name" value="DUF7721"/>
</dbReference>
<accession>A0A136IJN7</accession>
<sequence length="241" mass="24962">MDRLAGMLKQQLQPPSTARPMCERSRATSRANPYHTGLPRYPTRGTRPGLATENTLLIGPRATGFAGSSGAGGYPHHDDDDLRGVAEQASKHAGDSGDSDLFATIVRAVGNKRHSLASEDIDEGDAVQQHRHVYDCGSGQQADDHSLGSAAALQALEMMIGDQAAGSSATSGTQNSYVAIAMAEAIKLFDQKASQGELSSGTSKEAAVQKAAETALKLYMKSGGSQGASASGGMNLMGLQA</sequence>
<dbReference type="Proteomes" id="UP000070501">
    <property type="component" value="Unassembled WGS sequence"/>
</dbReference>
<dbReference type="EMBL" id="KQ964291">
    <property type="protein sequence ID" value="KXJ85183.1"/>
    <property type="molecule type" value="Genomic_DNA"/>
</dbReference>
<dbReference type="InParanoid" id="A0A136IJN7"/>
<evidence type="ECO:0000259" key="2">
    <source>
        <dbReference type="Pfam" id="PF24845"/>
    </source>
</evidence>
<feature type="region of interest" description="Disordered" evidence="1">
    <location>
        <begin position="62"/>
        <end position="81"/>
    </location>
</feature>
<dbReference type="PANTHER" id="PTHR39477:SF1">
    <property type="entry name" value="BETA-FLANKING PROTEIN"/>
    <property type="match status" value="1"/>
</dbReference>
<dbReference type="AlphaFoldDB" id="A0A136IJN7"/>
<dbReference type="STRING" id="196109.A0A136IJN7"/>
<organism evidence="3 4">
    <name type="scientific">Microdochium bolleyi</name>
    <dbReference type="NCBI Taxonomy" id="196109"/>
    <lineage>
        <taxon>Eukaryota</taxon>
        <taxon>Fungi</taxon>
        <taxon>Dikarya</taxon>
        <taxon>Ascomycota</taxon>
        <taxon>Pezizomycotina</taxon>
        <taxon>Sordariomycetes</taxon>
        <taxon>Xylariomycetidae</taxon>
        <taxon>Xylariales</taxon>
        <taxon>Microdochiaceae</taxon>
        <taxon>Microdochium</taxon>
    </lineage>
</organism>
<reference evidence="4" key="1">
    <citation type="submission" date="2016-02" db="EMBL/GenBank/DDBJ databases">
        <title>Draft genome sequence of Microdochium bolleyi, a fungal endophyte of beachgrass.</title>
        <authorList>
            <consortium name="DOE Joint Genome Institute"/>
            <person name="David A.S."/>
            <person name="May G."/>
            <person name="Haridas S."/>
            <person name="Lim J."/>
            <person name="Wang M."/>
            <person name="Labutti K."/>
            <person name="Lipzen A."/>
            <person name="Barry K."/>
            <person name="Grigoriev I.V."/>
        </authorList>
    </citation>
    <scope>NUCLEOTIDE SEQUENCE [LARGE SCALE GENOMIC DNA]</scope>
    <source>
        <strain evidence="4">J235TASD1</strain>
    </source>
</reference>